<evidence type="ECO:0000313" key="9">
    <source>
        <dbReference type="EMBL" id="NIZ68613.1"/>
    </source>
</evidence>
<keyword evidence="3" id="KW-1003">Cell membrane</keyword>
<feature type="transmembrane region" description="Helical" evidence="7">
    <location>
        <begin position="179"/>
        <end position="199"/>
    </location>
</feature>
<dbReference type="PANTHER" id="PTHR43163:SF6">
    <property type="entry name" value="DIPEPTIDE TRANSPORT SYSTEM PERMEASE PROTEIN DPPB-RELATED"/>
    <property type="match status" value="1"/>
</dbReference>
<keyword evidence="2 7" id="KW-0813">Transport</keyword>
<evidence type="ECO:0000313" key="10">
    <source>
        <dbReference type="Proteomes" id="UP000778951"/>
    </source>
</evidence>
<keyword evidence="10" id="KW-1185">Reference proteome</keyword>
<comment type="subcellular location">
    <subcellularLocation>
        <location evidence="1 7">Cell membrane</location>
        <topology evidence="1 7">Multi-pass membrane protein</topology>
    </subcellularLocation>
</comment>
<evidence type="ECO:0000256" key="3">
    <source>
        <dbReference type="ARBA" id="ARBA00022475"/>
    </source>
</evidence>
<feature type="transmembrane region" description="Helical" evidence="7">
    <location>
        <begin position="108"/>
        <end position="129"/>
    </location>
</feature>
<feature type="transmembrane region" description="Helical" evidence="7">
    <location>
        <begin position="136"/>
        <end position="159"/>
    </location>
</feature>
<sequence>MKHANRWLFLTRRLCYTCFLALLAVVSLFVVFSVIPGDAALLSVGVEADELLLATLRTEMGLDRSLWIRFVDWLARAMQGDLGISTRYKEPVVDLIARHAGVTLRLTLVSMSLTIGFSFIIASFVMILRRRTVITWVIWLSQIFLAIPQFWLGMMVIQIFSIKLGWFSLFYLELDWRDYFAPALVLAFVQSAYLARYLISSWQREIRQRYVVSGLARGLSERRLRFGHALRGSLTSTVMMLGLIWIDLLSGSIIIEMLFMLPGLGQLLINAVSARDLPLVQGITLYFVLMVSISNMVLEVILYKLNPRAQQAVGDGATV</sequence>
<keyword evidence="5 7" id="KW-1133">Transmembrane helix</keyword>
<dbReference type="Pfam" id="PF19300">
    <property type="entry name" value="BPD_transp_1_N"/>
    <property type="match status" value="1"/>
</dbReference>
<dbReference type="GO" id="GO:0005886">
    <property type="term" value="C:plasma membrane"/>
    <property type="evidence" value="ECO:0007669"/>
    <property type="project" value="UniProtKB-SubCell"/>
</dbReference>
<evidence type="ECO:0000256" key="6">
    <source>
        <dbReference type="ARBA" id="ARBA00023136"/>
    </source>
</evidence>
<evidence type="ECO:0000256" key="1">
    <source>
        <dbReference type="ARBA" id="ARBA00004651"/>
    </source>
</evidence>
<keyword evidence="4 7" id="KW-0812">Transmembrane</keyword>
<reference evidence="9" key="1">
    <citation type="submission" date="2020-03" db="EMBL/GenBank/DDBJ databases">
        <title>Spirochaetal bacteria isolated from arthropods constitute a novel genus Entomospira genus novum within the order Spirochaetales.</title>
        <authorList>
            <person name="Grana-Miraglia L."/>
            <person name="Sikutova S."/>
            <person name="Fingerle V."/>
            <person name="Sing A."/>
            <person name="Castillo-Ramirez S."/>
            <person name="Margos G."/>
            <person name="Rudolf I."/>
        </authorList>
    </citation>
    <scope>NUCLEOTIDE SEQUENCE</scope>
    <source>
        <strain evidence="9">BR149</strain>
    </source>
</reference>
<evidence type="ECO:0000259" key="8">
    <source>
        <dbReference type="PROSITE" id="PS50928"/>
    </source>
</evidence>
<dbReference type="InterPro" id="IPR000515">
    <property type="entry name" value="MetI-like"/>
</dbReference>
<dbReference type="InterPro" id="IPR045621">
    <property type="entry name" value="BPD_transp_1_N"/>
</dbReference>
<feature type="transmembrane region" description="Helical" evidence="7">
    <location>
        <begin position="232"/>
        <end position="259"/>
    </location>
</feature>
<dbReference type="Pfam" id="PF00528">
    <property type="entry name" value="BPD_transp_1"/>
    <property type="match status" value="1"/>
</dbReference>
<dbReference type="GO" id="GO:0055085">
    <property type="term" value="P:transmembrane transport"/>
    <property type="evidence" value="ECO:0007669"/>
    <property type="project" value="InterPro"/>
</dbReference>
<accession>A0A968GDM5</accession>
<dbReference type="PROSITE" id="PS50928">
    <property type="entry name" value="ABC_TM1"/>
    <property type="match status" value="1"/>
</dbReference>
<comment type="similarity">
    <text evidence="7">Belongs to the binding-protein-dependent transport system permease family.</text>
</comment>
<evidence type="ECO:0000256" key="5">
    <source>
        <dbReference type="ARBA" id="ARBA00022989"/>
    </source>
</evidence>
<dbReference type="RefSeq" id="WP_167694685.1">
    <property type="nucleotide sequence ID" value="NZ_CP118181.1"/>
</dbReference>
<dbReference type="CDD" id="cd06261">
    <property type="entry name" value="TM_PBP2"/>
    <property type="match status" value="1"/>
</dbReference>
<feature type="transmembrane region" description="Helical" evidence="7">
    <location>
        <begin position="279"/>
        <end position="302"/>
    </location>
</feature>
<evidence type="ECO:0000256" key="7">
    <source>
        <dbReference type="RuleBase" id="RU363032"/>
    </source>
</evidence>
<feature type="transmembrane region" description="Helical" evidence="7">
    <location>
        <begin position="14"/>
        <end position="35"/>
    </location>
</feature>
<proteinExistence type="inferred from homology"/>
<dbReference type="EMBL" id="JAATLM010000001">
    <property type="protein sequence ID" value="NIZ68613.1"/>
    <property type="molecule type" value="Genomic_DNA"/>
</dbReference>
<dbReference type="Gene3D" id="1.10.3720.10">
    <property type="entry name" value="MetI-like"/>
    <property type="match status" value="1"/>
</dbReference>
<gene>
    <name evidence="9" type="ORF">HCT48_00045</name>
</gene>
<protein>
    <submittedName>
        <fullName evidence="9">ABC transporter permease</fullName>
    </submittedName>
</protein>
<dbReference type="Proteomes" id="UP000778951">
    <property type="component" value="Unassembled WGS sequence"/>
</dbReference>
<evidence type="ECO:0000256" key="2">
    <source>
        <dbReference type="ARBA" id="ARBA00022448"/>
    </source>
</evidence>
<organism evidence="9 10">
    <name type="scientific">Entomospira culicis</name>
    <dbReference type="NCBI Taxonomy" id="2719989"/>
    <lineage>
        <taxon>Bacteria</taxon>
        <taxon>Pseudomonadati</taxon>
        <taxon>Spirochaetota</taxon>
        <taxon>Spirochaetia</taxon>
        <taxon>Spirochaetales</taxon>
        <taxon>Spirochaetaceae</taxon>
        <taxon>Entomospira</taxon>
    </lineage>
</organism>
<feature type="domain" description="ABC transmembrane type-1" evidence="8">
    <location>
        <begin position="100"/>
        <end position="298"/>
    </location>
</feature>
<comment type="caution">
    <text evidence="9">The sequence shown here is derived from an EMBL/GenBank/DDBJ whole genome shotgun (WGS) entry which is preliminary data.</text>
</comment>
<dbReference type="InterPro" id="IPR035906">
    <property type="entry name" value="MetI-like_sf"/>
</dbReference>
<dbReference type="SUPFAM" id="SSF161098">
    <property type="entry name" value="MetI-like"/>
    <property type="match status" value="1"/>
</dbReference>
<evidence type="ECO:0000256" key="4">
    <source>
        <dbReference type="ARBA" id="ARBA00022692"/>
    </source>
</evidence>
<dbReference type="AlphaFoldDB" id="A0A968GDM5"/>
<dbReference type="PANTHER" id="PTHR43163">
    <property type="entry name" value="DIPEPTIDE TRANSPORT SYSTEM PERMEASE PROTEIN DPPB-RELATED"/>
    <property type="match status" value="1"/>
</dbReference>
<keyword evidence="6 7" id="KW-0472">Membrane</keyword>
<name>A0A968GDM5_9SPIO</name>